<dbReference type="Proteomes" id="UP000809273">
    <property type="component" value="Unassembled WGS sequence"/>
</dbReference>
<proteinExistence type="predicted"/>
<feature type="transmembrane region" description="Helical" evidence="6">
    <location>
        <begin position="108"/>
        <end position="129"/>
    </location>
</feature>
<gene>
    <name evidence="7" type="ORF">JW984_01510</name>
</gene>
<feature type="compositionally biased region" description="Basic and acidic residues" evidence="5">
    <location>
        <begin position="17"/>
        <end position="30"/>
    </location>
</feature>
<comment type="caution">
    <text evidence="7">The sequence shown here is derived from an EMBL/GenBank/DDBJ whole genome shotgun (WGS) entry which is preliminary data.</text>
</comment>
<organism evidence="7 8">
    <name type="scientific">Candidatus Zymogenus saltonus</name>
    <dbReference type="NCBI Taxonomy" id="2844893"/>
    <lineage>
        <taxon>Bacteria</taxon>
        <taxon>Deltaproteobacteria</taxon>
        <taxon>Candidatus Zymogenia</taxon>
        <taxon>Candidatus Zymogeniales</taxon>
        <taxon>Candidatus Zymogenaceae</taxon>
        <taxon>Candidatus Zymogenus</taxon>
    </lineage>
</organism>
<feature type="transmembrane region" description="Helical" evidence="6">
    <location>
        <begin position="135"/>
        <end position="156"/>
    </location>
</feature>
<evidence type="ECO:0000313" key="7">
    <source>
        <dbReference type="EMBL" id="MBN1571852.1"/>
    </source>
</evidence>
<feature type="transmembrane region" description="Helical" evidence="6">
    <location>
        <begin position="69"/>
        <end position="88"/>
    </location>
</feature>
<sequence length="171" mass="18843">MAESEDVKGIGPGGEDGEPKGKKKIEEPKGESNGAKRIAGSNDDVKKGGEAEISSDDKLFSVISHLSGLLMYLVPPFQIAVPLIIWLIKSEENAYIRHHARQSTFFQILIIAAYLISGLLCFVLIGFLLLPVVAVFHIVYTILASIAANRGELYVYPYMDRILKKLNIKID</sequence>
<evidence type="ECO:0000256" key="5">
    <source>
        <dbReference type="SAM" id="MobiDB-lite"/>
    </source>
</evidence>
<comment type="subcellular location">
    <subcellularLocation>
        <location evidence="1">Membrane</location>
        <topology evidence="1">Multi-pass membrane protein</topology>
    </subcellularLocation>
</comment>
<evidence type="ECO:0000256" key="3">
    <source>
        <dbReference type="ARBA" id="ARBA00022989"/>
    </source>
</evidence>
<dbReference type="InterPro" id="IPR019109">
    <property type="entry name" value="MamF_MmsF"/>
</dbReference>
<name>A0A9D8KC52_9DELT</name>
<reference evidence="7" key="2">
    <citation type="submission" date="2021-01" db="EMBL/GenBank/DDBJ databases">
        <authorList>
            <person name="Hahn C.R."/>
            <person name="Youssef N.H."/>
            <person name="Elshahed M."/>
        </authorList>
    </citation>
    <scope>NUCLEOTIDE SEQUENCE</scope>
    <source>
        <strain evidence="7">Zod_Metabat.24</strain>
    </source>
</reference>
<protein>
    <submittedName>
        <fullName evidence="7">DUF4870 domain-containing protein</fullName>
    </submittedName>
</protein>
<accession>A0A9D8KC52</accession>
<evidence type="ECO:0000313" key="8">
    <source>
        <dbReference type="Proteomes" id="UP000809273"/>
    </source>
</evidence>
<dbReference type="AlphaFoldDB" id="A0A9D8KC52"/>
<evidence type="ECO:0000256" key="2">
    <source>
        <dbReference type="ARBA" id="ARBA00022692"/>
    </source>
</evidence>
<evidence type="ECO:0000256" key="4">
    <source>
        <dbReference type="ARBA" id="ARBA00023136"/>
    </source>
</evidence>
<keyword evidence="4 6" id="KW-0472">Membrane</keyword>
<keyword evidence="2 6" id="KW-0812">Transmembrane</keyword>
<feature type="region of interest" description="Disordered" evidence="5">
    <location>
        <begin position="1"/>
        <end position="49"/>
    </location>
</feature>
<dbReference type="Pfam" id="PF09685">
    <property type="entry name" value="MamF_MmsF"/>
    <property type="match status" value="1"/>
</dbReference>
<keyword evidence="3 6" id="KW-1133">Transmembrane helix</keyword>
<evidence type="ECO:0000256" key="1">
    <source>
        <dbReference type="ARBA" id="ARBA00004141"/>
    </source>
</evidence>
<evidence type="ECO:0000256" key="6">
    <source>
        <dbReference type="SAM" id="Phobius"/>
    </source>
</evidence>
<dbReference type="EMBL" id="JAFGIX010000007">
    <property type="protein sequence ID" value="MBN1571852.1"/>
    <property type="molecule type" value="Genomic_DNA"/>
</dbReference>
<reference evidence="7" key="1">
    <citation type="journal article" date="2021" name="Environ. Microbiol.">
        <title>Genomic characterization of three novel Desulfobacterota classes expand the metabolic and phylogenetic diversity of the phylum.</title>
        <authorList>
            <person name="Murphy C.L."/>
            <person name="Biggerstaff J."/>
            <person name="Eichhorn A."/>
            <person name="Ewing E."/>
            <person name="Shahan R."/>
            <person name="Soriano D."/>
            <person name="Stewart S."/>
            <person name="VanMol K."/>
            <person name="Walker R."/>
            <person name="Walters P."/>
            <person name="Elshahed M.S."/>
            <person name="Youssef N.H."/>
        </authorList>
    </citation>
    <scope>NUCLEOTIDE SEQUENCE</scope>
    <source>
        <strain evidence="7">Zod_Metabat.24</strain>
    </source>
</reference>